<reference evidence="1 2" key="1">
    <citation type="journal article" date="2015" name="Nature">
        <title>rRNA introns, odd ribosomes, and small enigmatic genomes across a large radiation of phyla.</title>
        <authorList>
            <person name="Brown C.T."/>
            <person name="Hug L.A."/>
            <person name="Thomas B.C."/>
            <person name="Sharon I."/>
            <person name="Castelle C.J."/>
            <person name="Singh A."/>
            <person name="Wilkins M.J."/>
            <person name="Williams K.H."/>
            <person name="Banfield J.F."/>
        </authorList>
    </citation>
    <scope>NUCLEOTIDE SEQUENCE [LARGE SCALE GENOMIC DNA]</scope>
</reference>
<evidence type="ECO:0008006" key="3">
    <source>
        <dbReference type="Google" id="ProtNLM"/>
    </source>
</evidence>
<comment type="caution">
    <text evidence="1">The sequence shown here is derived from an EMBL/GenBank/DDBJ whole genome shotgun (WGS) entry which is preliminary data.</text>
</comment>
<dbReference type="EMBL" id="LBTF01000024">
    <property type="protein sequence ID" value="KKQ35134.1"/>
    <property type="molecule type" value="Genomic_DNA"/>
</dbReference>
<dbReference type="AlphaFoldDB" id="A0A0G0JEG1"/>
<sequence>MTISEFIKHPIVRYYLVHPIILFQNRLVVLRLSLNRYVGQDSSFTKNAPKSNLKIDIVIPVIEKDLETLPYVIDSVRENIRHPIGNIFLISPSSNKIEKVCKHKKCKFIFEEDLIKISKKDIPYKVNGVDRSGWLYQQLLKWSADKIPGIGDAFLITDADTVYCRPQVFEHNNKIILSVSHQFCHIPYFDAIKKLTGKSIKPIYNVTSHHSLFELEKLSEIKKQIEKHTGKVWYRAIISLANSTEGSCVSDYETYGQLVYILYPKDYLLEHWFNGSISYKKRSEVGKLVKIYTDRYKSLSFHTYNK</sequence>
<gene>
    <name evidence="1" type="ORF">US50_C0024G0003</name>
</gene>
<name>A0A0G0JEG1_9BACT</name>
<protein>
    <recommendedName>
        <fullName evidence="3">Glycosyltransferase 2-like domain-containing protein</fullName>
    </recommendedName>
</protein>
<proteinExistence type="predicted"/>
<dbReference type="Proteomes" id="UP000033876">
    <property type="component" value="Unassembled WGS sequence"/>
</dbReference>
<organism evidence="1 2">
    <name type="scientific">Candidatus Nomurabacteria bacterium GW2011_GWB1_37_5</name>
    <dbReference type="NCBI Taxonomy" id="1618742"/>
    <lineage>
        <taxon>Bacteria</taxon>
        <taxon>Candidatus Nomuraibacteriota</taxon>
    </lineage>
</organism>
<accession>A0A0G0JEG1</accession>
<evidence type="ECO:0000313" key="1">
    <source>
        <dbReference type="EMBL" id="KKQ35134.1"/>
    </source>
</evidence>
<evidence type="ECO:0000313" key="2">
    <source>
        <dbReference type="Proteomes" id="UP000033876"/>
    </source>
</evidence>